<accession>A0A0F9C9S6</accession>
<comment type="caution">
    <text evidence="1">The sequence shown here is derived from an EMBL/GenBank/DDBJ whole genome shotgun (WGS) entry which is preliminary data.</text>
</comment>
<dbReference type="AlphaFoldDB" id="A0A0F9C9S6"/>
<protein>
    <submittedName>
        <fullName evidence="1">Uncharacterized protein</fullName>
    </submittedName>
</protein>
<proteinExistence type="predicted"/>
<reference evidence="1" key="1">
    <citation type="journal article" date="2015" name="Nature">
        <title>Complex archaea that bridge the gap between prokaryotes and eukaryotes.</title>
        <authorList>
            <person name="Spang A."/>
            <person name="Saw J.H."/>
            <person name="Jorgensen S.L."/>
            <person name="Zaremba-Niedzwiedzka K."/>
            <person name="Martijn J."/>
            <person name="Lind A.E."/>
            <person name="van Eijk R."/>
            <person name="Schleper C."/>
            <person name="Guy L."/>
            <person name="Ettema T.J."/>
        </authorList>
    </citation>
    <scope>NUCLEOTIDE SEQUENCE</scope>
</reference>
<name>A0A0F9C9S6_9ZZZZ</name>
<gene>
    <name evidence="1" type="ORF">LCGC14_2348490</name>
</gene>
<organism evidence="1">
    <name type="scientific">marine sediment metagenome</name>
    <dbReference type="NCBI Taxonomy" id="412755"/>
    <lineage>
        <taxon>unclassified sequences</taxon>
        <taxon>metagenomes</taxon>
        <taxon>ecological metagenomes</taxon>
    </lineage>
</organism>
<dbReference type="EMBL" id="LAZR01034140">
    <property type="protein sequence ID" value="KKL46148.1"/>
    <property type="molecule type" value="Genomic_DNA"/>
</dbReference>
<evidence type="ECO:0000313" key="1">
    <source>
        <dbReference type="EMBL" id="KKL46148.1"/>
    </source>
</evidence>
<sequence length="72" mass="8620">METQVIKTEVNLSFWIWNAKSGIRRFKKKWSGYIQSLETKWSIFKPLKVKVKVLVIYEVGTEKSIHENSRYN</sequence>